<proteinExistence type="predicted"/>
<organism evidence="1 2">
    <name type="scientific">Ascochyta lentis</name>
    <dbReference type="NCBI Taxonomy" id="205686"/>
    <lineage>
        <taxon>Eukaryota</taxon>
        <taxon>Fungi</taxon>
        <taxon>Dikarya</taxon>
        <taxon>Ascomycota</taxon>
        <taxon>Pezizomycotina</taxon>
        <taxon>Dothideomycetes</taxon>
        <taxon>Pleosporomycetidae</taxon>
        <taxon>Pleosporales</taxon>
        <taxon>Pleosporineae</taxon>
        <taxon>Didymellaceae</taxon>
        <taxon>Ascochyta</taxon>
    </lineage>
</organism>
<keyword evidence="2" id="KW-1185">Reference proteome</keyword>
<dbReference type="AlphaFoldDB" id="A0A8H7IXD3"/>
<protein>
    <submittedName>
        <fullName evidence="1">Uncharacterized protein</fullName>
    </submittedName>
</protein>
<name>A0A8H7IXD3_9PLEO</name>
<dbReference type="Proteomes" id="UP000651452">
    <property type="component" value="Unassembled WGS sequence"/>
</dbReference>
<reference evidence="1" key="2">
    <citation type="submission" date="2020-09" db="EMBL/GenBank/DDBJ databases">
        <title>Reference genome assembly for Australian Ascochyta lentis isolate Al4.</title>
        <authorList>
            <person name="Lee R.C."/>
            <person name="Farfan-Caceres L.M."/>
            <person name="Debler J.W."/>
            <person name="Williams A.H."/>
            <person name="Henares B.M."/>
        </authorList>
    </citation>
    <scope>NUCLEOTIDE SEQUENCE</scope>
    <source>
        <strain evidence="1">Al4</strain>
    </source>
</reference>
<sequence length="360" mass="40134">MKGLLSKKASTMEVTEEPKVELSDTTTGFLRLPAEIRLKIYGEVIRSAKIDDDVDSFWNSSQFTWNSDNSHVGPPIGQAVLQHNSLTAVGDVMPVDDAGTNQSEVDNSFTAVLNLRSVCRQITRELDHEIIQHTIARINRTICTMHKPLGYSYALQSHPSHPFWDDHPLLILDPKPTTYKAIQNLQLTTFASDIHYTGNLGNDEKSLLESLAPHTRSLTLNMAVPEHVSAVSEQHVRSVVGEGVATLILHLFSAMCNKAMEAQHRKGNPLPPGGVVEVRIVFLVGHAYKRLDLWEYFVKAGGTMGVEMELCRDGKGDIVGIVFAFVGVRKLARKGKSKRKRVLGRVKRVWKNVMVGRLRR</sequence>
<accession>A0A8H7IXD3</accession>
<dbReference type="EMBL" id="RZGK01000021">
    <property type="protein sequence ID" value="KAF9691143.1"/>
    <property type="molecule type" value="Genomic_DNA"/>
</dbReference>
<reference evidence="1" key="1">
    <citation type="submission" date="2018-12" db="EMBL/GenBank/DDBJ databases">
        <authorList>
            <person name="Syme R.A."/>
            <person name="Farfan-Caceres L."/>
            <person name="Lichtenzveig J."/>
        </authorList>
    </citation>
    <scope>NUCLEOTIDE SEQUENCE</scope>
    <source>
        <strain evidence="1">Al4</strain>
    </source>
</reference>
<evidence type="ECO:0000313" key="2">
    <source>
        <dbReference type="Proteomes" id="UP000651452"/>
    </source>
</evidence>
<dbReference type="OrthoDB" id="3789474at2759"/>
<gene>
    <name evidence="1" type="ORF">EKO04_010603</name>
</gene>
<evidence type="ECO:0000313" key="1">
    <source>
        <dbReference type="EMBL" id="KAF9691143.1"/>
    </source>
</evidence>
<comment type="caution">
    <text evidence="1">The sequence shown here is derived from an EMBL/GenBank/DDBJ whole genome shotgun (WGS) entry which is preliminary data.</text>
</comment>